<name>A0ABV0YQF2_9TELE</name>
<dbReference type="EMBL" id="JAHRIP010039241">
    <property type="protein sequence ID" value="MEQ2295942.1"/>
    <property type="molecule type" value="Genomic_DNA"/>
</dbReference>
<reference evidence="1 2" key="1">
    <citation type="submission" date="2021-06" db="EMBL/GenBank/DDBJ databases">
        <authorList>
            <person name="Palmer J.M."/>
        </authorList>
    </citation>
    <scope>NUCLEOTIDE SEQUENCE [LARGE SCALE GENOMIC DNA]</scope>
    <source>
        <strain evidence="1 2">AS_MEX2019</strain>
        <tissue evidence="1">Muscle</tissue>
    </source>
</reference>
<comment type="caution">
    <text evidence="1">The sequence shown here is derived from an EMBL/GenBank/DDBJ whole genome shotgun (WGS) entry which is preliminary data.</text>
</comment>
<evidence type="ECO:0000313" key="2">
    <source>
        <dbReference type="Proteomes" id="UP001469553"/>
    </source>
</evidence>
<evidence type="ECO:0000313" key="1">
    <source>
        <dbReference type="EMBL" id="MEQ2295942.1"/>
    </source>
</evidence>
<accession>A0ABV0YQF2</accession>
<protein>
    <submittedName>
        <fullName evidence="1">Uncharacterized protein</fullName>
    </submittedName>
</protein>
<dbReference type="Proteomes" id="UP001469553">
    <property type="component" value="Unassembled WGS sequence"/>
</dbReference>
<keyword evidence="2" id="KW-1185">Reference proteome</keyword>
<gene>
    <name evidence="1" type="ORF">AMECASPLE_019805</name>
</gene>
<sequence length="130" mass="14129">MPSSPPDSITAKAFFMVHYAKFFINSSTYKNLLLACSLTPTPMTTSFHFFRSSIGSLSPNAFISKFSFLPTKPSITEPPATSPICSTITFLYAASAPLMPTSCLHDSELSTRHRATAFSIAAPTLWNISP</sequence>
<proteinExistence type="predicted"/>
<organism evidence="1 2">
    <name type="scientific">Ameca splendens</name>
    <dbReference type="NCBI Taxonomy" id="208324"/>
    <lineage>
        <taxon>Eukaryota</taxon>
        <taxon>Metazoa</taxon>
        <taxon>Chordata</taxon>
        <taxon>Craniata</taxon>
        <taxon>Vertebrata</taxon>
        <taxon>Euteleostomi</taxon>
        <taxon>Actinopterygii</taxon>
        <taxon>Neopterygii</taxon>
        <taxon>Teleostei</taxon>
        <taxon>Neoteleostei</taxon>
        <taxon>Acanthomorphata</taxon>
        <taxon>Ovalentaria</taxon>
        <taxon>Atherinomorphae</taxon>
        <taxon>Cyprinodontiformes</taxon>
        <taxon>Goodeidae</taxon>
        <taxon>Ameca</taxon>
    </lineage>
</organism>